<evidence type="ECO:0000259" key="2">
    <source>
        <dbReference type="Pfam" id="PF00644"/>
    </source>
</evidence>
<comment type="similarity">
    <text evidence="1">Belongs to the ARTD/PARP family.</text>
</comment>
<evidence type="ECO:0000313" key="4">
    <source>
        <dbReference type="Proteomes" id="UP000288216"/>
    </source>
</evidence>
<gene>
    <name evidence="3" type="ORF">scyTo_0022557</name>
</gene>
<dbReference type="GO" id="GO:0005737">
    <property type="term" value="C:cytoplasm"/>
    <property type="evidence" value="ECO:0007669"/>
    <property type="project" value="TreeGrafter"/>
</dbReference>
<sequence>PSLRFHLTAGEGDKYQKMSITFYGWEAINEDKGHLKPGQMLKDGRGYTMYHGTHKNDAANIIRSGFVPSKDGLLGPGVYVSRDRNKARAYPKTAADTDRVVFKLEVRVGKVKKIDRDNHPLQKTWHQQGYDCAWVPPKCGMLSIPSQKEEDCVWDPKRITVVDVAYANDLVKKDLRKLIREQTMAKEATVKDPCDVCGHRQYSSHEIQKCWGCETVVCPFMSRHVCNKGR</sequence>
<reference evidence="3 4" key="1">
    <citation type="journal article" date="2018" name="Nat. Ecol. Evol.">
        <title>Shark genomes provide insights into elasmobranch evolution and the origin of vertebrates.</title>
        <authorList>
            <person name="Hara Y"/>
            <person name="Yamaguchi K"/>
            <person name="Onimaru K"/>
            <person name="Kadota M"/>
            <person name="Koyanagi M"/>
            <person name="Keeley SD"/>
            <person name="Tatsumi K"/>
            <person name="Tanaka K"/>
            <person name="Motone F"/>
            <person name="Kageyama Y"/>
            <person name="Nozu R"/>
            <person name="Adachi N"/>
            <person name="Nishimura O"/>
            <person name="Nakagawa R"/>
            <person name="Tanegashima C"/>
            <person name="Kiyatake I"/>
            <person name="Matsumoto R"/>
            <person name="Murakumo K"/>
            <person name="Nishida K"/>
            <person name="Terakita A"/>
            <person name="Kuratani S"/>
            <person name="Sato K"/>
            <person name="Hyodo S Kuraku.S."/>
        </authorList>
    </citation>
    <scope>NUCLEOTIDE SEQUENCE [LARGE SCALE GENOMIC DNA]</scope>
</reference>
<dbReference type="Proteomes" id="UP000288216">
    <property type="component" value="Unassembled WGS sequence"/>
</dbReference>
<dbReference type="Gene3D" id="3.90.175.10">
    <property type="entry name" value="Diphtheria Toxin, domain 1"/>
    <property type="match status" value="1"/>
</dbReference>
<dbReference type="Pfam" id="PF00644">
    <property type="entry name" value="PARP"/>
    <property type="match status" value="1"/>
</dbReference>
<dbReference type="GO" id="GO:0003950">
    <property type="term" value="F:NAD+ poly-ADP-ribosyltransferase activity"/>
    <property type="evidence" value="ECO:0007669"/>
    <property type="project" value="InterPro"/>
</dbReference>
<name>A0A401Q8L7_SCYTO</name>
<evidence type="ECO:0000256" key="1">
    <source>
        <dbReference type="ARBA" id="ARBA00024347"/>
    </source>
</evidence>
<dbReference type="AlphaFoldDB" id="A0A401Q8L7"/>
<feature type="domain" description="PARP catalytic" evidence="2">
    <location>
        <begin position="48"/>
        <end position="134"/>
    </location>
</feature>
<dbReference type="InterPro" id="IPR012317">
    <property type="entry name" value="Poly(ADP-ribose)pol_cat_dom"/>
</dbReference>
<accession>A0A401Q8L7</accession>
<keyword evidence="4" id="KW-1185">Reference proteome</keyword>
<comment type="caution">
    <text evidence="3">The sequence shown here is derived from an EMBL/GenBank/DDBJ whole genome shotgun (WGS) entry which is preliminary data.</text>
</comment>
<organism evidence="3 4">
    <name type="scientific">Scyliorhinus torazame</name>
    <name type="common">Cloudy catshark</name>
    <name type="synonym">Catulus torazame</name>
    <dbReference type="NCBI Taxonomy" id="75743"/>
    <lineage>
        <taxon>Eukaryota</taxon>
        <taxon>Metazoa</taxon>
        <taxon>Chordata</taxon>
        <taxon>Craniata</taxon>
        <taxon>Vertebrata</taxon>
        <taxon>Chondrichthyes</taxon>
        <taxon>Elasmobranchii</taxon>
        <taxon>Galeomorphii</taxon>
        <taxon>Galeoidea</taxon>
        <taxon>Carcharhiniformes</taxon>
        <taxon>Scyliorhinidae</taxon>
        <taxon>Scyliorhinus</taxon>
    </lineage>
</organism>
<dbReference type="SUPFAM" id="SSF56399">
    <property type="entry name" value="ADP-ribosylation"/>
    <property type="match status" value="1"/>
</dbReference>
<dbReference type="EMBL" id="BFAA01022983">
    <property type="protein sequence ID" value="GCB81718.1"/>
    <property type="molecule type" value="Genomic_DNA"/>
</dbReference>
<protein>
    <recommendedName>
        <fullName evidence="2">PARP catalytic domain-containing protein</fullName>
    </recommendedName>
</protein>
<evidence type="ECO:0000313" key="3">
    <source>
        <dbReference type="EMBL" id="GCB81718.1"/>
    </source>
</evidence>
<feature type="non-terminal residue" evidence="3">
    <location>
        <position position="1"/>
    </location>
</feature>
<dbReference type="OMA" id="VQFYGWE"/>
<dbReference type="PANTHER" id="PTHR36542">
    <property type="entry name" value="GIG2-LIKE PROTEIN DRED-RELATED"/>
    <property type="match status" value="1"/>
</dbReference>
<dbReference type="OrthoDB" id="9894570at2759"/>
<proteinExistence type="inferred from homology"/>